<dbReference type="EMBL" id="UINC01143995">
    <property type="protein sequence ID" value="SVD33238.1"/>
    <property type="molecule type" value="Genomic_DNA"/>
</dbReference>
<name>A0A382UHR1_9ZZZZ</name>
<dbReference type="AlphaFoldDB" id="A0A382UHR1"/>
<sequence>MIQPLPQLMSHQNHQHHIVMLIVPFQFHLLTTMIEYVELIHQIQAWI</sequence>
<reference evidence="1" key="1">
    <citation type="submission" date="2018-05" db="EMBL/GenBank/DDBJ databases">
        <authorList>
            <person name="Lanie J.A."/>
            <person name="Ng W.-L."/>
            <person name="Kazmierczak K.M."/>
            <person name="Andrzejewski T.M."/>
            <person name="Davidsen T.M."/>
            <person name="Wayne K.J."/>
            <person name="Tettelin H."/>
            <person name="Glass J.I."/>
            <person name="Rusch D."/>
            <person name="Podicherti R."/>
            <person name="Tsui H.-C.T."/>
            <person name="Winkler M.E."/>
        </authorList>
    </citation>
    <scope>NUCLEOTIDE SEQUENCE</scope>
</reference>
<accession>A0A382UHR1</accession>
<proteinExistence type="predicted"/>
<evidence type="ECO:0000313" key="1">
    <source>
        <dbReference type="EMBL" id="SVD33238.1"/>
    </source>
</evidence>
<protein>
    <submittedName>
        <fullName evidence="1">Uncharacterized protein</fullName>
    </submittedName>
</protein>
<organism evidence="1">
    <name type="scientific">marine metagenome</name>
    <dbReference type="NCBI Taxonomy" id="408172"/>
    <lineage>
        <taxon>unclassified sequences</taxon>
        <taxon>metagenomes</taxon>
        <taxon>ecological metagenomes</taxon>
    </lineage>
</organism>
<gene>
    <name evidence="1" type="ORF">METZ01_LOCUS386092</name>
</gene>